<protein>
    <submittedName>
        <fullName evidence="2">Uncharacterized protein</fullName>
    </submittedName>
</protein>
<name>A0A813M2C2_9BILA</name>
<feature type="compositionally biased region" description="Basic and acidic residues" evidence="1">
    <location>
        <begin position="307"/>
        <end position="321"/>
    </location>
</feature>
<evidence type="ECO:0000313" key="2">
    <source>
        <dbReference type="EMBL" id="CAF0708788.1"/>
    </source>
</evidence>
<sequence length="350" mass="39651">MKRVTNLFDKDRSYDDNEDKDFLLAFLSCCNQCVMNKKRNKTTGVVVKPIISKNFNKRPQMDLIDFQTLPDGEFRWLKNFQHKLETAKQLFEAVGYGNEEELCLNVDENEDVDTQEDVFNPRDFELEQLLTPPIQEEIVPIERPAEEKVEKANLLLGIRQNIDIDYAKSLYELAREAGVLNTLFARNSFDLVKNCSIELQVKLDKQISVSQAMNELSFGGGQGMVKCNCTGSCVTNRFSCKKSGLLCNSRCHGDNVVQRMSFAFNKIVNIGDFICNNCRISANRKYIKFTQQSIDSGVGQSISTFENEPKNNNDNNDTHIKNEPLMASNTNLEINSLVSTVEPMGDSSTT</sequence>
<accession>A0A813M2C2</accession>
<evidence type="ECO:0000256" key="1">
    <source>
        <dbReference type="SAM" id="MobiDB-lite"/>
    </source>
</evidence>
<dbReference type="AlphaFoldDB" id="A0A813M2C2"/>
<proteinExistence type="predicted"/>
<comment type="caution">
    <text evidence="2">The sequence shown here is derived from an EMBL/GenBank/DDBJ whole genome shotgun (WGS) entry which is preliminary data.</text>
</comment>
<feature type="region of interest" description="Disordered" evidence="1">
    <location>
        <begin position="301"/>
        <end position="321"/>
    </location>
</feature>
<gene>
    <name evidence="2" type="ORF">OXX778_LOCUS676</name>
</gene>
<keyword evidence="3" id="KW-1185">Reference proteome</keyword>
<evidence type="ECO:0000313" key="3">
    <source>
        <dbReference type="Proteomes" id="UP000663879"/>
    </source>
</evidence>
<reference evidence="2" key="1">
    <citation type="submission" date="2021-02" db="EMBL/GenBank/DDBJ databases">
        <authorList>
            <person name="Nowell W R."/>
        </authorList>
    </citation>
    <scope>NUCLEOTIDE SEQUENCE</scope>
    <source>
        <strain evidence="2">Ploen Becks lab</strain>
    </source>
</reference>
<dbReference type="EMBL" id="CAJNOC010000036">
    <property type="protein sequence ID" value="CAF0708788.1"/>
    <property type="molecule type" value="Genomic_DNA"/>
</dbReference>
<organism evidence="2 3">
    <name type="scientific">Brachionus calyciflorus</name>
    <dbReference type="NCBI Taxonomy" id="104777"/>
    <lineage>
        <taxon>Eukaryota</taxon>
        <taxon>Metazoa</taxon>
        <taxon>Spiralia</taxon>
        <taxon>Gnathifera</taxon>
        <taxon>Rotifera</taxon>
        <taxon>Eurotatoria</taxon>
        <taxon>Monogononta</taxon>
        <taxon>Pseudotrocha</taxon>
        <taxon>Ploima</taxon>
        <taxon>Brachionidae</taxon>
        <taxon>Brachionus</taxon>
    </lineage>
</organism>
<dbReference type="Proteomes" id="UP000663879">
    <property type="component" value="Unassembled WGS sequence"/>
</dbReference>